<dbReference type="PANTHER" id="PTHR42717:SF1">
    <property type="entry name" value="IMIDAZOLONEPROPIONASE AND RELATED AMIDOHYDROLASES"/>
    <property type="match status" value="1"/>
</dbReference>
<keyword evidence="6" id="KW-1185">Reference proteome</keyword>
<feature type="modified residue" description="N6-carboxylysine" evidence="2">
    <location>
        <position position="162"/>
    </location>
</feature>
<evidence type="ECO:0000313" key="5">
    <source>
        <dbReference type="EMBL" id="MBC2836662.1"/>
    </source>
</evidence>
<evidence type="ECO:0000256" key="3">
    <source>
        <dbReference type="PIRSR" id="PIRSR039004-3"/>
    </source>
</evidence>
<feature type="binding site" description="via carbamate group" evidence="1">
    <location>
        <position position="162"/>
    </location>
    <ligand>
        <name>Zn(2+)</name>
        <dbReference type="ChEBI" id="CHEBI:29105"/>
        <label>2</label>
    </ligand>
</feature>
<dbReference type="SUPFAM" id="SSF51556">
    <property type="entry name" value="Metallo-dependent hydrolases"/>
    <property type="match status" value="1"/>
</dbReference>
<protein>
    <submittedName>
        <fullName evidence="5">Amidohydrolase/deacetylase family metallohydrolase</fullName>
    </submittedName>
</protein>
<dbReference type="AlphaFoldDB" id="A0A842I9E0"/>
<dbReference type="InterPro" id="IPR011059">
    <property type="entry name" value="Metal-dep_hydrolase_composite"/>
</dbReference>
<keyword evidence="5" id="KW-0378">Hydrolase</keyword>
<reference evidence="5 6" key="1">
    <citation type="journal article" date="2017" name="Int. J. Syst. Evol. Microbiol.">
        <title>Gemmobacter straminiformis sp. nov., isolated from an artificial fountain.</title>
        <authorList>
            <person name="Kang J.Y."/>
            <person name="Kim M.J."/>
            <person name="Chun J."/>
            <person name="Son K.P."/>
            <person name="Jahng K.Y."/>
        </authorList>
    </citation>
    <scope>NUCLEOTIDE SEQUENCE [LARGE SCALE GENOMIC DNA]</scope>
    <source>
        <strain evidence="5 6">CAM-8</strain>
    </source>
</reference>
<proteinExistence type="predicted"/>
<dbReference type="SUPFAM" id="SSF51338">
    <property type="entry name" value="Composite domain of metallo-dependent hydrolases"/>
    <property type="match status" value="1"/>
</dbReference>
<dbReference type="GO" id="GO:0046872">
    <property type="term" value="F:metal ion binding"/>
    <property type="evidence" value="ECO:0007669"/>
    <property type="project" value="UniProtKB-KW"/>
</dbReference>
<organism evidence="5 6">
    <name type="scientific">Paragemmobacter straminiformis</name>
    <dbReference type="NCBI Taxonomy" id="2045119"/>
    <lineage>
        <taxon>Bacteria</taxon>
        <taxon>Pseudomonadati</taxon>
        <taxon>Pseudomonadota</taxon>
        <taxon>Alphaproteobacteria</taxon>
        <taxon>Rhodobacterales</taxon>
        <taxon>Paracoccaceae</taxon>
        <taxon>Paragemmobacter</taxon>
    </lineage>
</organism>
<feature type="binding site" description="via carbamate group" evidence="1">
    <location>
        <position position="162"/>
    </location>
    <ligand>
        <name>Zn(2+)</name>
        <dbReference type="ChEBI" id="CHEBI:29105"/>
        <label>1</label>
    </ligand>
</feature>
<feature type="binding site" evidence="1">
    <location>
        <position position="218"/>
    </location>
    <ligand>
        <name>Zn(2+)</name>
        <dbReference type="ChEBI" id="CHEBI:29105"/>
        <label>2</label>
    </ligand>
</feature>
<dbReference type="InterPro" id="IPR032466">
    <property type="entry name" value="Metal_Hydrolase"/>
</dbReference>
<evidence type="ECO:0000313" key="6">
    <source>
        <dbReference type="Proteomes" id="UP000555411"/>
    </source>
</evidence>
<dbReference type="Gene3D" id="3.20.20.140">
    <property type="entry name" value="Metal-dependent hydrolases"/>
    <property type="match status" value="1"/>
</dbReference>
<name>A0A842I9E0_9RHOB</name>
<feature type="binding site" evidence="1">
    <location>
        <position position="61"/>
    </location>
    <ligand>
        <name>Zn(2+)</name>
        <dbReference type="ChEBI" id="CHEBI:29105"/>
        <label>1</label>
    </ligand>
</feature>
<dbReference type="InterPro" id="IPR020043">
    <property type="entry name" value="Deacetylase_Atu3266-like"/>
</dbReference>
<dbReference type="GO" id="GO:0016810">
    <property type="term" value="F:hydrolase activity, acting on carbon-nitrogen (but not peptide) bonds"/>
    <property type="evidence" value="ECO:0007669"/>
    <property type="project" value="InterPro"/>
</dbReference>
<evidence type="ECO:0000259" key="4">
    <source>
        <dbReference type="Pfam" id="PF01979"/>
    </source>
</evidence>
<feature type="binding site" evidence="1">
    <location>
        <position position="195"/>
    </location>
    <ligand>
        <name>Zn(2+)</name>
        <dbReference type="ChEBI" id="CHEBI:29105"/>
        <label>2</label>
    </ligand>
</feature>
<gene>
    <name evidence="5" type="ORF">H7F16_14170</name>
</gene>
<sequence length="380" mass="40471">MHDLILKGGRVIDPGQGLDAVMDVAFKDGLVAEIGPDLATPAKETRNVTGRIVTPGLIDMHSHVYWGGTSLGVDAETIAKRSGTTTFVDAGSAGAGNFAGLRKFIIEPSAPRIFAYLNISFPGIFAFSKNVMMGECEDLRLLDSRECLALAEQHLDLVVGIKARVGARAGGSSGLAPLLLAIEVAEELNLPVMAHIDFPPPGRKEVLEALRPGDVLTHCFRPFPNAPVTRGSRIREDILEARRRGIIFDIGHGFGGFAFKSARPMLAEGIMPDVISSDVHVLCCDGPAHDLLAVMSKFLALGMPLVEVIRAATDNPARAMRRAELGTLAPGTAGDATILELADRRMDHIDVSGEVITTEQNLVSRGMVLRGSWWAEGGAG</sequence>
<dbReference type="Gene3D" id="2.30.40.10">
    <property type="entry name" value="Urease, subunit C, domain 1"/>
    <property type="match status" value="1"/>
</dbReference>
<dbReference type="InterPro" id="IPR006680">
    <property type="entry name" value="Amidohydro-rel"/>
</dbReference>
<dbReference type="EMBL" id="JACLQD010000004">
    <property type="protein sequence ID" value="MBC2836662.1"/>
    <property type="molecule type" value="Genomic_DNA"/>
</dbReference>
<dbReference type="PIRSF" id="PIRSF039004">
    <property type="entry name" value="ADE_EF_0837"/>
    <property type="match status" value="1"/>
</dbReference>
<feature type="site" description="Transition state stabilizer" evidence="3">
    <location>
        <position position="164"/>
    </location>
</feature>
<dbReference type="Pfam" id="PF01979">
    <property type="entry name" value="Amidohydro_1"/>
    <property type="match status" value="1"/>
</dbReference>
<comment type="caution">
    <text evidence="5">The sequence shown here is derived from an EMBL/GenBank/DDBJ whole genome shotgun (WGS) entry which is preliminary data.</text>
</comment>
<dbReference type="RefSeq" id="WP_185798279.1">
    <property type="nucleotide sequence ID" value="NZ_JACLQD010000004.1"/>
</dbReference>
<evidence type="ECO:0000256" key="2">
    <source>
        <dbReference type="PIRSR" id="PIRSR039004-2"/>
    </source>
</evidence>
<keyword evidence="1" id="KW-0862">Zinc</keyword>
<feature type="binding site" evidence="1">
    <location>
        <position position="63"/>
    </location>
    <ligand>
        <name>Zn(2+)</name>
        <dbReference type="ChEBI" id="CHEBI:29105"/>
        <label>1</label>
    </ligand>
</feature>
<accession>A0A842I9E0</accession>
<dbReference type="PANTHER" id="PTHR42717">
    <property type="entry name" value="DIHYDROOROTASE-RELATED"/>
    <property type="match status" value="1"/>
</dbReference>
<evidence type="ECO:0000256" key="1">
    <source>
        <dbReference type="PIRSR" id="PIRSR039004-1"/>
    </source>
</evidence>
<dbReference type="GO" id="GO:0019213">
    <property type="term" value="F:deacetylase activity"/>
    <property type="evidence" value="ECO:0007669"/>
    <property type="project" value="InterPro"/>
</dbReference>
<dbReference type="Proteomes" id="UP000555411">
    <property type="component" value="Unassembled WGS sequence"/>
</dbReference>
<feature type="domain" description="Amidohydrolase-related" evidence="4">
    <location>
        <begin position="261"/>
        <end position="345"/>
    </location>
</feature>
<feature type="binding site" evidence="1">
    <location>
        <position position="278"/>
    </location>
    <ligand>
        <name>Zn(2+)</name>
        <dbReference type="ChEBI" id="CHEBI:29105"/>
        <label>1</label>
    </ligand>
</feature>
<dbReference type="NCBIfam" id="NF006689">
    <property type="entry name" value="PRK09237.1"/>
    <property type="match status" value="1"/>
</dbReference>
<keyword evidence="1" id="KW-0479">Metal-binding</keyword>